<name>A0A398DL71_9BACT</name>
<dbReference type="SUPFAM" id="SSF161098">
    <property type="entry name" value="MetI-like"/>
    <property type="match status" value="1"/>
</dbReference>
<dbReference type="OrthoDB" id="9776213at2"/>
<protein>
    <submittedName>
        <fullName evidence="9">ABC transporter permease</fullName>
    </submittedName>
</protein>
<evidence type="ECO:0000256" key="1">
    <source>
        <dbReference type="ARBA" id="ARBA00004651"/>
    </source>
</evidence>
<feature type="transmembrane region" description="Helical" evidence="7">
    <location>
        <begin position="208"/>
        <end position="229"/>
    </location>
</feature>
<keyword evidence="3" id="KW-1003">Cell membrane</keyword>
<feature type="transmembrane region" description="Helical" evidence="7">
    <location>
        <begin position="131"/>
        <end position="159"/>
    </location>
</feature>
<dbReference type="Pfam" id="PF00528">
    <property type="entry name" value="BPD_transp_1"/>
    <property type="match status" value="1"/>
</dbReference>
<keyword evidence="5 7" id="KW-1133">Transmembrane helix</keyword>
<accession>A0A398DL71</accession>
<dbReference type="InterPro" id="IPR025966">
    <property type="entry name" value="OppC_N"/>
</dbReference>
<dbReference type="Proteomes" id="UP000266113">
    <property type="component" value="Unassembled WGS sequence"/>
</dbReference>
<keyword evidence="10" id="KW-1185">Reference proteome</keyword>
<dbReference type="PANTHER" id="PTHR43386">
    <property type="entry name" value="OLIGOPEPTIDE TRANSPORT SYSTEM PERMEASE PROTEIN APPC"/>
    <property type="match status" value="1"/>
</dbReference>
<evidence type="ECO:0000256" key="7">
    <source>
        <dbReference type="RuleBase" id="RU363032"/>
    </source>
</evidence>
<dbReference type="GO" id="GO:0005886">
    <property type="term" value="C:plasma membrane"/>
    <property type="evidence" value="ECO:0007669"/>
    <property type="project" value="UniProtKB-SubCell"/>
</dbReference>
<evidence type="ECO:0000256" key="2">
    <source>
        <dbReference type="ARBA" id="ARBA00022448"/>
    </source>
</evidence>
<dbReference type="InterPro" id="IPR050366">
    <property type="entry name" value="BP-dependent_transpt_permease"/>
</dbReference>
<dbReference type="InterPro" id="IPR000515">
    <property type="entry name" value="MetI-like"/>
</dbReference>
<dbReference type="PROSITE" id="PS50928">
    <property type="entry name" value="ABC_TM1"/>
    <property type="match status" value="1"/>
</dbReference>
<comment type="similarity">
    <text evidence="7">Belongs to the binding-protein-dependent transport system permease family.</text>
</comment>
<feature type="transmembrane region" description="Helical" evidence="7">
    <location>
        <begin position="249"/>
        <end position="270"/>
    </location>
</feature>
<comment type="subcellular location">
    <subcellularLocation>
        <location evidence="1 7">Cell membrane</location>
        <topology evidence="1 7">Multi-pass membrane protein</topology>
    </subcellularLocation>
</comment>
<feature type="domain" description="ABC transmembrane type-1" evidence="8">
    <location>
        <begin position="82"/>
        <end position="271"/>
    </location>
</feature>
<evidence type="ECO:0000256" key="4">
    <source>
        <dbReference type="ARBA" id="ARBA00022692"/>
    </source>
</evidence>
<organism evidence="9 10">
    <name type="scientific">Candidatus Cryosericum septentrionale</name>
    <dbReference type="NCBI Taxonomy" id="2290913"/>
    <lineage>
        <taxon>Bacteria</taxon>
        <taxon>Pseudomonadati</taxon>
        <taxon>Caldisericota/Cryosericota group</taxon>
        <taxon>Candidatus Cryosericota</taxon>
        <taxon>Candidatus Cryosericia</taxon>
        <taxon>Candidatus Cryosericales</taxon>
        <taxon>Candidatus Cryosericaceae</taxon>
        <taxon>Candidatus Cryosericum</taxon>
    </lineage>
</organism>
<comment type="caution">
    <text evidence="9">The sequence shown here is derived from an EMBL/GenBank/DDBJ whole genome shotgun (WGS) entry which is preliminary data.</text>
</comment>
<dbReference type="PANTHER" id="PTHR43386:SF1">
    <property type="entry name" value="D,D-DIPEPTIDE TRANSPORT SYSTEM PERMEASE PROTEIN DDPC-RELATED"/>
    <property type="match status" value="1"/>
</dbReference>
<proteinExistence type="inferred from homology"/>
<evidence type="ECO:0000256" key="6">
    <source>
        <dbReference type="ARBA" id="ARBA00023136"/>
    </source>
</evidence>
<dbReference type="InterPro" id="IPR035906">
    <property type="entry name" value="MetI-like_sf"/>
</dbReference>
<dbReference type="AlphaFoldDB" id="A0A398DL71"/>
<keyword evidence="4 7" id="KW-0812">Transmembrane</keyword>
<evidence type="ECO:0000256" key="3">
    <source>
        <dbReference type="ARBA" id="ARBA00022475"/>
    </source>
</evidence>
<evidence type="ECO:0000313" key="10">
    <source>
        <dbReference type="Proteomes" id="UP000266113"/>
    </source>
</evidence>
<reference evidence="9 10" key="1">
    <citation type="submission" date="2018-09" db="EMBL/GenBank/DDBJ databases">
        <title>Discovery and Ecogenomic Context for Candidatus Cryosericales, a Global Caldiserica Order Active in Thawing Permafrost.</title>
        <authorList>
            <person name="Martinez M.A."/>
            <person name="Woodcroft B.J."/>
            <person name="Ignacio Espinoza J.C."/>
            <person name="Zayed A."/>
            <person name="Singleton C.M."/>
            <person name="Boyd J."/>
            <person name="Li Y.-F."/>
            <person name="Purvine S."/>
            <person name="Maughan H."/>
            <person name="Hodgkins S.B."/>
            <person name="Anderson D."/>
            <person name="Sederholm M."/>
            <person name="Temperton B."/>
            <person name="Saleska S.R."/>
            <person name="Tyson G.W."/>
            <person name="Rich V.I."/>
        </authorList>
    </citation>
    <scope>NUCLEOTIDE SEQUENCE [LARGE SCALE GENOMIC DNA]</scope>
    <source>
        <strain evidence="9 10">SMC1</strain>
    </source>
</reference>
<evidence type="ECO:0000259" key="8">
    <source>
        <dbReference type="PROSITE" id="PS50928"/>
    </source>
</evidence>
<evidence type="ECO:0000313" key="9">
    <source>
        <dbReference type="EMBL" id="RIE15895.1"/>
    </source>
</evidence>
<keyword evidence="6 7" id="KW-0472">Membrane</keyword>
<dbReference type="Gene3D" id="1.10.3720.10">
    <property type="entry name" value="MetI-like"/>
    <property type="match status" value="1"/>
</dbReference>
<dbReference type="EMBL" id="QXIY01000043">
    <property type="protein sequence ID" value="RIE15895.1"/>
    <property type="molecule type" value="Genomic_DNA"/>
</dbReference>
<feature type="transmembrane region" description="Helical" evidence="7">
    <location>
        <begin position="86"/>
        <end position="110"/>
    </location>
</feature>
<evidence type="ECO:0000256" key="5">
    <source>
        <dbReference type="ARBA" id="ARBA00022989"/>
    </source>
</evidence>
<keyword evidence="2 7" id="KW-0813">Transport</keyword>
<sequence>MIDTPYRRLASTLGGLIRNPLSAIGLSLVVLFVVIAVFAPQVAPQDPIALDPVHRLLPPGIHHLFGTDENGRDILSRVIVGTRLSLLGAAGILMIGVVIGVPIGLLAGYAGKWIDEILMRVTDIFLSFPSLVFAIAVAATLGPSIRNAVIATGVVWWPWYARLIRGEVLKLKHQSFVEGAKILGAGSLRIMFLHILRNSLTPLIVQVSLDFGYAVLTLASLSFLGLGAQPPTPEWGEMISAGQSYYLTQWWYVTFPGLTILVAVMAFNLLGDGLREVLSLGRAR</sequence>
<gene>
    <name evidence="9" type="ORF">SMC1_09290</name>
</gene>
<dbReference type="GO" id="GO:0055085">
    <property type="term" value="P:transmembrane transport"/>
    <property type="evidence" value="ECO:0007669"/>
    <property type="project" value="InterPro"/>
</dbReference>
<dbReference type="Pfam" id="PF12911">
    <property type="entry name" value="OppC_N"/>
    <property type="match status" value="1"/>
</dbReference>
<dbReference type="CDD" id="cd06261">
    <property type="entry name" value="TM_PBP2"/>
    <property type="match status" value="1"/>
</dbReference>
<feature type="transmembrane region" description="Helical" evidence="7">
    <location>
        <begin position="21"/>
        <end position="43"/>
    </location>
</feature>